<dbReference type="InterPro" id="IPR001841">
    <property type="entry name" value="Znf_RING"/>
</dbReference>
<feature type="compositionally biased region" description="Polar residues" evidence="10">
    <location>
        <begin position="124"/>
        <end position="133"/>
    </location>
</feature>
<dbReference type="PROSITE" id="PS00518">
    <property type="entry name" value="ZF_RING_1"/>
    <property type="match status" value="1"/>
</dbReference>
<evidence type="ECO:0000256" key="7">
    <source>
        <dbReference type="ARBA" id="ARBA00023015"/>
    </source>
</evidence>
<proteinExistence type="predicted"/>
<evidence type="ECO:0000313" key="12">
    <source>
        <dbReference type="EMBL" id="KAH9328736.1"/>
    </source>
</evidence>
<keyword evidence="8" id="KW-0804">Transcription</keyword>
<feature type="region of interest" description="Disordered" evidence="10">
    <location>
        <begin position="122"/>
        <end position="144"/>
    </location>
</feature>
<evidence type="ECO:0000256" key="10">
    <source>
        <dbReference type="SAM" id="MobiDB-lite"/>
    </source>
</evidence>
<evidence type="ECO:0000259" key="11">
    <source>
        <dbReference type="PROSITE" id="PS50089"/>
    </source>
</evidence>
<dbReference type="Proteomes" id="UP000824469">
    <property type="component" value="Unassembled WGS sequence"/>
</dbReference>
<evidence type="ECO:0000256" key="2">
    <source>
        <dbReference type="ARBA" id="ARBA00012483"/>
    </source>
</evidence>
<dbReference type="PROSITE" id="PS50089">
    <property type="entry name" value="ZF_RING_2"/>
    <property type="match status" value="1"/>
</dbReference>
<feature type="compositionally biased region" description="Basic and acidic residues" evidence="10">
    <location>
        <begin position="23"/>
        <end position="47"/>
    </location>
</feature>
<dbReference type="GO" id="GO:0008270">
    <property type="term" value="F:zinc ion binding"/>
    <property type="evidence" value="ECO:0007669"/>
    <property type="project" value="UniProtKB-KW"/>
</dbReference>
<protein>
    <recommendedName>
        <fullName evidence="2">RING-type E3 ubiquitin transferase</fullName>
        <ecNumber evidence="2">2.3.2.27</ecNumber>
    </recommendedName>
</protein>
<dbReference type="Gene3D" id="1.20.1390.10">
    <property type="entry name" value="PWI domain"/>
    <property type="match status" value="1"/>
</dbReference>
<dbReference type="InterPro" id="IPR013083">
    <property type="entry name" value="Znf_RING/FYVE/PHD"/>
</dbReference>
<dbReference type="SUPFAM" id="SSF57850">
    <property type="entry name" value="RING/U-box"/>
    <property type="match status" value="1"/>
</dbReference>
<dbReference type="Gene3D" id="3.30.40.10">
    <property type="entry name" value="Zinc/RING finger domain, C3HC4 (zinc finger)"/>
    <property type="match status" value="1"/>
</dbReference>
<accession>A0AA38GUK2</accession>
<dbReference type="InterPro" id="IPR002483">
    <property type="entry name" value="PWI_dom"/>
</dbReference>
<comment type="caution">
    <text evidence="12">The sequence shown here is derived from an EMBL/GenBank/DDBJ whole genome shotgun (WGS) entry which is preliminary data.</text>
</comment>
<comment type="catalytic activity">
    <reaction evidence="1">
        <text>S-ubiquitinyl-[E2 ubiquitin-conjugating enzyme]-L-cysteine + [acceptor protein]-L-lysine = [E2 ubiquitin-conjugating enzyme]-L-cysteine + N(6)-ubiquitinyl-[acceptor protein]-L-lysine.</text>
        <dbReference type="EC" id="2.3.2.27"/>
    </reaction>
</comment>
<evidence type="ECO:0000256" key="4">
    <source>
        <dbReference type="ARBA" id="ARBA00022723"/>
    </source>
</evidence>
<feature type="region of interest" description="Disordered" evidence="10">
    <location>
        <begin position="23"/>
        <end position="50"/>
    </location>
</feature>
<feature type="domain" description="RING-type" evidence="11">
    <location>
        <begin position="54"/>
        <end position="95"/>
    </location>
</feature>
<dbReference type="GO" id="GO:0006513">
    <property type="term" value="P:protein monoubiquitination"/>
    <property type="evidence" value="ECO:0007669"/>
    <property type="project" value="TreeGrafter"/>
</dbReference>
<evidence type="ECO:0000256" key="6">
    <source>
        <dbReference type="ARBA" id="ARBA00022833"/>
    </source>
</evidence>
<dbReference type="AlphaFoldDB" id="A0AA38GUK2"/>
<dbReference type="PANTHER" id="PTHR46077">
    <property type="entry name" value="E3 UBIQUITIN-PROTEIN LIGASE TOPORS"/>
    <property type="match status" value="1"/>
</dbReference>
<dbReference type="InterPro" id="IPR017907">
    <property type="entry name" value="Znf_RING_CS"/>
</dbReference>
<evidence type="ECO:0000256" key="8">
    <source>
        <dbReference type="ARBA" id="ARBA00023163"/>
    </source>
</evidence>
<keyword evidence="5 9" id="KW-0863">Zinc-finger</keyword>
<dbReference type="GO" id="GO:0000209">
    <property type="term" value="P:protein polyubiquitination"/>
    <property type="evidence" value="ECO:0007669"/>
    <property type="project" value="TreeGrafter"/>
</dbReference>
<keyword evidence="13" id="KW-1185">Reference proteome</keyword>
<dbReference type="GO" id="GO:0061630">
    <property type="term" value="F:ubiquitin protein ligase activity"/>
    <property type="evidence" value="ECO:0007669"/>
    <property type="project" value="UniProtKB-EC"/>
</dbReference>
<evidence type="ECO:0000256" key="9">
    <source>
        <dbReference type="PROSITE-ProRule" id="PRU00175"/>
    </source>
</evidence>
<name>A0AA38GUK2_TAXCH</name>
<dbReference type="EMBL" id="JAHRHJ020000001">
    <property type="protein sequence ID" value="KAH9328736.1"/>
    <property type="molecule type" value="Genomic_DNA"/>
</dbReference>
<keyword evidence="6" id="KW-0862">Zinc</keyword>
<keyword evidence="4" id="KW-0479">Metal-binding</keyword>
<dbReference type="PANTHER" id="PTHR46077:SF1">
    <property type="entry name" value="TOP1 BINDING ARGININE_SERINE RICH PROTEIN, E3 UBIQUITIN LIGASE"/>
    <property type="match status" value="1"/>
</dbReference>
<keyword evidence="7" id="KW-0805">Transcription regulation</keyword>
<keyword evidence="3" id="KW-0808">Transferase</keyword>
<sequence>MPSLKVWIFSPSTVTETDRSKRKIFDDKTDYPPERPEKRHRQNDFLKKSSSSGCPICLGDIDRSQLAVLTLCMHEFCLKCIETWSTLQRKCPLCKRGFDGWFYDIQGSHNYREKRLLPLREKPQSSVDGNSLRHSGETDYQRTSQNARVQMFGNQRGTRPLPRRRNFGNSRFISSLERRRIEEERAAKRAIRWRASIYKKGLRAIPPRLQKKTIIRENIIDNLAERERLERRLEPWIRRELEAILGVQDLTILVHLVFSLLFAKLKKREPKQNMDLMCGENEFIRQLEPFLGDKASLFWHEL</sequence>
<evidence type="ECO:0000256" key="5">
    <source>
        <dbReference type="ARBA" id="ARBA00022771"/>
    </source>
</evidence>
<organism evidence="12 13">
    <name type="scientific">Taxus chinensis</name>
    <name type="common">Chinese yew</name>
    <name type="synonym">Taxus wallichiana var. chinensis</name>
    <dbReference type="NCBI Taxonomy" id="29808"/>
    <lineage>
        <taxon>Eukaryota</taxon>
        <taxon>Viridiplantae</taxon>
        <taxon>Streptophyta</taxon>
        <taxon>Embryophyta</taxon>
        <taxon>Tracheophyta</taxon>
        <taxon>Spermatophyta</taxon>
        <taxon>Pinopsida</taxon>
        <taxon>Pinidae</taxon>
        <taxon>Conifers II</taxon>
        <taxon>Cupressales</taxon>
        <taxon>Taxaceae</taxon>
        <taxon>Taxus</taxon>
    </lineage>
</organism>
<reference evidence="12 13" key="1">
    <citation type="journal article" date="2021" name="Nat. Plants">
        <title>The Taxus genome provides insights into paclitaxel biosynthesis.</title>
        <authorList>
            <person name="Xiong X."/>
            <person name="Gou J."/>
            <person name="Liao Q."/>
            <person name="Li Y."/>
            <person name="Zhou Q."/>
            <person name="Bi G."/>
            <person name="Li C."/>
            <person name="Du R."/>
            <person name="Wang X."/>
            <person name="Sun T."/>
            <person name="Guo L."/>
            <person name="Liang H."/>
            <person name="Lu P."/>
            <person name="Wu Y."/>
            <person name="Zhang Z."/>
            <person name="Ro D.K."/>
            <person name="Shang Y."/>
            <person name="Huang S."/>
            <person name="Yan J."/>
        </authorList>
    </citation>
    <scope>NUCLEOTIDE SEQUENCE [LARGE SCALE GENOMIC DNA]</scope>
    <source>
        <strain evidence="12">Ta-2019</strain>
    </source>
</reference>
<dbReference type="OMA" id="SMQTYDT"/>
<dbReference type="Pfam" id="PF13639">
    <property type="entry name" value="zf-RING_2"/>
    <property type="match status" value="1"/>
</dbReference>
<gene>
    <name evidence="12" type="ORF">KI387_000844</name>
</gene>
<evidence type="ECO:0000256" key="3">
    <source>
        <dbReference type="ARBA" id="ARBA00022679"/>
    </source>
</evidence>
<dbReference type="Pfam" id="PF01480">
    <property type="entry name" value="PWI"/>
    <property type="match status" value="1"/>
</dbReference>
<dbReference type="EC" id="2.3.2.27" evidence="2"/>
<evidence type="ECO:0000313" key="13">
    <source>
        <dbReference type="Proteomes" id="UP000824469"/>
    </source>
</evidence>
<evidence type="ECO:0000256" key="1">
    <source>
        <dbReference type="ARBA" id="ARBA00000900"/>
    </source>
</evidence>
<dbReference type="SMART" id="SM00184">
    <property type="entry name" value="RING"/>
    <property type="match status" value="1"/>
</dbReference>
<feature type="non-terminal residue" evidence="12">
    <location>
        <position position="1"/>
    </location>
</feature>